<gene>
    <name evidence="2" type="primary">LOC106512685</name>
</gene>
<protein>
    <submittedName>
        <fullName evidence="2">Plexin-B1</fullName>
    </submittedName>
</protein>
<reference evidence="2" key="1">
    <citation type="submission" date="2025-08" db="UniProtKB">
        <authorList>
            <consortium name="RefSeq"/>
        </authorList>
    </citation>
    <scope>IDENTIFICATION</scope>
</reference>
<feature type="non-terminal residue" evidence="2">
    <location>
        <position position="102"/>
    </location>
</feature>
<dbReference type="AlphaFoldDB" id="A0A2I4AMG9"/>
<dbReference type="PANTHER" id="PTHR22625">
    <property type="entry name" value="PLEXIN"/>
    <property type="match status" value="1"/>
</dbReference>
<keyword evidence="1" id="KW-1185">Reference proteome</keyword>
<evidence type="ECO:0000313" key="1">
    <source>
        <dbReference type="Proteomes" id="UP000192220"/>
    </source>
</evidence>
<dbReference type="GO" id="GO:0002116">
    <property type="term" value="C:semaphorin receptor complex"/>
    <property type="evidence" value="ECO:0007669"/>
    <property type="project" value="TreeGrafter"/>
</dbReference>
<dbReference type="GO" id="GO:0048675">
    <property type="term" value="P:axon extension"/>
    <property type="evidence" value="ECO:0007669"/>
    <property type="project" value="TreeGrafter"/>
</dbReference>
<dbReference type="KEGG" id="alim:106512685"/>
<dbReference type="GO" id="GO:0030334">
    <property type="term" value="P:regulation of cell migration"/>
    <property type="evidence" value="ECO:0007669"/>
    <property type="project" value="TreeGrafter"/>
</dbReference>
<dbReference type="GO" id="GO:0007162">
    <property type="term" value="P:negative regulation of cell adhesion"/>
    <property type="evidence" value="ECO:0007669"/>
    <property type="project" value="TreeGrafter"/>
</dbReference>
<dbReference type="GO" id="GO:0017154">
    <property type="term" value="F:semaphorin receptor activity"/>
    <property type="evidence" value="ECO:0007669"/>
    <property type="project" value="InterPro"/>
</dbReference>
<dbReference type="InterPro" id="IPR031148">
    <property type="entry name" value="Plexin"/>
</dbReference>
<evidence type="ECO:0000313" key="2">
    <source>
        <dbReference type="RefSeq" id="XP_013856702.1"/>
    </source>
</evidence>
<dbReference type="STRING" id="52670.A0A2I4AMG9"/>
<proteinExistence type="predicted"/>
<dbReference type="RefSeq" id="XP_013856702.1">
    <property type="nucleotide sequence ID" value="XM_014001248.1"/>
</dbReference>
<organism evidence="1 2">
    <name type="scientific">Austrofundulus limnaeus</name>
    <name type="common">Annual killifish</name>
    <dbReference type="NCBI Taxonomy" id="52670"/>
    <lineage>
        <taxon>Eukaryota</taxon>
        <taxon>Metazoa</taxon>
        <taxon>Chordata</taxon>
        <taxon>Craniata</taxon>
        <taxon>Vertebrata</taxon>
        <taxon>Euteleostomi</taxon>
        <taxon>Actinopterygii</taxon>
        <taxon>Neopterygii</taxon>
        <taxon>Teleostei</taxon>
        <taxon>Neoteleostei</taxon>
        <taxon>Acanthomorphata</taxon>
        <taxon>Ovalentaria</taxon>
        <taxon>Atherinomorphae</taxon>
        <taxon>Cyprinodontiformes</taxon>
        <taxon>Rivulidae</taxon>
        <taxon>Austrofundulus</taxon>
    </lineage>
</organism>
<dbReference type="GO" id="GO:0050772">
    <property type="term" value="P:positive regulation of axonogenesis"/>
    <property type="evidence" value="ECO:0007669"/>
    <property type="project" value="TreeGrafter"/>
</dbReference>
<dbReference type="OrthoDB" id="125363at2759"/>
<accession>A0A2I4AMG9</accession>
<dbReference type="GeneID" id="106512685"/>
<dbReference type="GO" id="GO:0008360">
    <property type="term" value="P:regulation of cell shape"/>
    <property type="evidence" value="ECO:0007669"/>
    <property type="project" value="TreeGrafter"/>
</dbReference>
<sequence length="102" mass="11378">MMCRSPTVNSSILGSKVTVQFLLDNLCFDFSALNSQAFSYELDPVLEPLNQLEPMKAYRYNPGSFIQLEGDNLDLAITKDEVVVLIGEGVCAVMTLTRNHLY</sequence>
<dbReference type="InParanoid" id="A0A2I4AMG9"/>
<dbReference type="Proteomes" id="UP000192220">
    <property type="component" value="Unplaced"/>
</dbReference>
<name>A0A2I4AMG9_AUSLI</name>
<dbReference type="PANTHER" id="PTHR22625:SF36">
    <property type="entry name" value="PLEXIN-B1"/>
    <property type="match status" value="1"/>
</dbReference>
<dbReference type="GO" id="GO:0005886">
    <property type="term" value="C:plasma membrane"/>
    <property type="evidence" value="ECO:0007669"/>
    <property type="project" value="TreeGrafter"/>
</dbReference>